<evidence type="ECO:0000313" key="3">
    <source>
        <dbReference type="EMBL" id="CAE2258649.1"/>
    </source>
</evidence>
<name>A0A7S4N147_9STRA</name>
<gene>
    <name evidence="3" type="ORF">OAUR00152_LOCUS25546</name>
</gene>
<dbReference type="EMBL" id="HBKQ01037037">
    <property type="protein sequence ID" value="CAE2258649.1"/>
    <property type="molecule type" value="Transcribed_RNA"/>
</dbReference>
<proteinExistence type="predicted"/>
<keyword evidence="2" id="KW-1133">Transmembrane helix</keyword>
<dbReference type="AlphaFoldDB" id="A0A7S4N147"/>
<keyword evidence="2" id="KW-0812">Transmembrane</keyword>
<feature type="region of interest" description="Disordered" evidence="1">
    <location>
        <begin position="190"/>
        <end position="225"/>
    </location>
</feature>
<feature type="region of interest" description="Disordered" evidence="1">
    <location>
        <begin position="1"/>
        <end position="30"/>
    </location>
</feature>
<feature type="compositionally biased region" description="Basic and acidic residues" evidence="1">
    <location>
        <begin position="87"/>
        <end position="96"/>
    </location>
</feature>
<sequence>MRRCNADLSALSGSPEPMAGTNPSRGCENKSECQHLGNTAHAKTTVSKRPRRYVLSVSSVIPCAFLSLVVTAFLVGWMIAVGARVPHGREDGEEHGGAPSIFDRCRRPESSSSPLRDGVVKNSKCAYLHPARLLDPRQPLPHPLAIKHEAELRKSYESSNVLWGLFSFQAADFVGSPGLGIREISLRLTEEERERRGGQLNPAGRTSDGEESEAEGGDDPPATPLERYASLSSRVRSVTVLAAPKCASRSLRELFTRRIADRKRKAATTGAGLGRVTAEFAERLERAQREDGVVTGKDPARDGIGGLLGFFTPWASLWLRLSPPRQHSRRDIVLSVARNPVQRFVSSATQLLSMRGRKVCWGCKAHLEPCLRPSVHDGAGDDGGGSSFGTGGIERKGDLDPVGVLRCLIRSIDEHGFWNEHLIPWVHFVRTPLVGRDIEVAVFEIEGMGEIMTEFAAVEEGDPSGQDQAGQIDPFSSSSIAAAGMTKSDNDRGAGRGVEGGGNIAAGLHLNKFDSRKAMSRKGEVLRGLADKIRGLSAEDANWGLSKMPADMLKDLCRLYAIDVDVMEYLGFGVKVC</sequence>
<organism evidence="3">
    <name type="scientific">Odontella aurita</name>
    <dbReference type="NCBI Taxonomy" id="265563"/>
    <lineage>
        <taxon>Eukaryota</taxon>
        <taxon>Sar</taxon>
        <taxon>Stramenopiles</taxon>
        <taxon>Ochrophyta</taxon>
        <taxon>Bacillariophyta</taxon>
        <taxon>Mediophyceae</taxon>
        <taxon>Biddulphiophycidae</taxon>
        <taxon>Eupodiscales</taxon>
        <taxon>Odontellaceae</taxon>
        <taxon>Odontella</taxon>
    </lineage>
</organism>
<protein>
    <recommendedName>
        <fullName evidence="4">Sulfotransferase</fullName>
    </recommendedName>
</protein>
<feature type="region of interest" description="Disordered" evidence="1">
    <location>
        <begin position="87"/>
        <end position="118"/>
    </location>
</feature>
<reference evidence="3" key="1">
    <citation type="submission" date="2021-01" db="EMBL/GenBank/DDBJ databases">
        <authorList>
            <person name="Corre E."/>
            <person name="Pelletier E."/>
            <person name="Niang G."/>
            <person name="Scheremetjew M."/>
            <person name="Finn R."/>
            <person name="Kale V."/>
            <person name="Holt S."/>
            <person name="Cochrane G."/>
            <person name="Meng A."/>
            <person name="Brown T."/>
            <person name="Cohen L."/>
        </authorList>
    </citation>
    <scope>NUCLEOTIDE SEQUENCE</scope>
    <source>
        <strain evidence="3">Isolate 1302-5</strain>
    </source>
</reference>
<evidence type="ECO:0000256" key="2">
    <source>
        <dbReference type="SAM" id="Phobius"/>
    </source>
</evidence>
<keyword evidence="2" id="KW-0472">Membrane</keyword>
<feature type="transmembrane region" description="Helical" evidence="2">
    <location>
        <begin position="53"/>
        <end position="79"/>
    </location>
</feature>
<evidence type="ECO:0008006" key="4">
    <source>
        <dbReference type="Google" id="ProtNLM"/>
    </source>
</evidence>
<evidence type="ECO:0000256" key="1">
    <source>
        <dbReference type="SAM" id="MobiDB-lite"/>
    </source>
</evidence>
<accession>A0A7S4N147</accession>
<feature type="compositionally biased region" description="Acidic residues" evidence="1">
    <location>
        <begin position="209"/>
        <end position="218"/>
    </location>
</feature>